<protein>
    <submittedName>
        <fullName evidence="2">Invasion gene expression up-regulator, SirB</fullName>
    </submittedName>
</protein>
<evidence type="ECO:0000256" key="1">
    <source>
        <dbReference type="SAM" id="Phobius"/>
    </source>
</evidence>
<dbReference type="GO" id="GO:0005886">
    <property type="term" value="C:plasma membrane"/>
    <property type="evidence" value="ECO:0007669"/>
    <property type="project" value="TreeGrafter"/>
</dbReference>
<reference evidence="2 3" key="1">
    <citation type="submission" date="2006-02" db="EMBL/GenBank/DDBJ databases">
        <authorList>
            <person name="Pinhassi J."/>
            <person name="Pedros-Alio C."/>
            <person name="Ferriera S."/>
            <person name="Johnson J."/>
            <person name="Kravitz S."/>
            <person name="Halpern A."/>
            <person name="Remington K."/>
            <person name="Beeson K."/>
            <person name="Tran B."/>
            <person name="Rogers Y.-H."/>
            <person name="Friedman R."/>
            <person name="Venter J.C."/>
        </authorList>
    </citation>
    <scope>NUCLEOTIDE SEQUENCE [LARGE SCALE GENOMIC DNA]</scope>
    <source>
        <strain evidence="2 3">MED92</strain>
    </source>
</reference>
<feature type="transmembrane region" description="Helical" evidence="1">
    <location>
        <begin position="101"/>
        <end position="122"/>
    </location>
</feature>
<organism evidence="2 3">
    <name type="scientific">Neptuniibacter caesariensis</name>
    <dbReference type="NCBI Taxonomy" id="207954"/>
    <lineage>
        <taxon>Bacteria</taxon>
        <taxon>Pseudomonadati</taxon>
        <taxon>Pseudomonadota</taxon>
        <taxon>Gammaproteobacteria</taxon>
        <taxon>Oceanospirillales</taxon>
        <taxon>Oceanospirillaceae</taxon>
        <taxon>Neptuniibacter</taxon>
    </lineage>
</organism>
<keyword evidence="1" id="KW-0472">Membrane</keyword>
<feature type="transmembrane region" description="Helical" evidence="1">
    <location>
        <begin position="71"/>
        <end position="89"/>
    </location>
</feature>
<keyword evidence="1" id="KW-0812">Transmembrane</keyword>
<accession>A0A7U8C3D4</accession>
<dbReference type="RefSeq" id="WP_007023057.1">
    <property type="nucleotide sequence ID" value="NZ_CH724129.1"/>
</dbReference>
<feature type="transmembrane region" description="Helical" evidence="1">
    <location>
        <begin position="6"/>
        <end position="26"/>
    </location>
</feature>
<name>A0A7U8C3D4_NEPCE</name>
<dbReference type="PANTHER" id="PTHR39594">
    <property type="entry name" value="PROTEIN YCHQ"/>
    <property type="match status" value="1"/>
</dbReference>
<dbReference type="EMBL" id="AAOW01000036">
    <property type="protein sequence ID" value="EAR59709.1"/>
    <property type="molecule type" value="Genomic_DNA"/>
</dbReference>
<dbReference type="PANTHER" id="PTHR39594:SF1">
    <property type="entry name" value="PROTEIN YCHQ"/>
    <property type="match status" value="1"/>
</dbReference>
<evidence type="ECO:0000313" key="2">
    <source>
        <dbReference type="EMBL" id="EAR59709.1"/>
    </source>
</evidence>
<evidence type="ECO:0000313" key="3">
    <source>
        <dbReference type="Proteomes" id="UP000002171"/>
    </source>
</evidence>
<keyword evidence="3" id="KW-1185">Reference proteome</keyword>
<feature type="transmembrane region" description="Helical" evidence="1">
    <location>
        <begin position="38"/>
        <end position="59"/>
    </location>
</feature>
<dbReference type="InterPro" id="IPR007360">
    <property type="entry name" value="SirB"/>
</dbReference>
<sequence length="124" mass="13172">MHPILLKVHMAAVVLSLLVFLGRAVLTFAGSELARKKAVLMLAMATMVLVVLTAAGLAVSLGQFPFVDGWLTEKFFGLLVYIVLAIASLKPGVATLKRIPMIILSLAGFALAMSVAVTRTGFIF</sequence>
<keyword evidence="1" id="KW-1133">Transmembrane helix</keyword>
<comment type="caution">
    <text evidence="2">The sequence shown here is derived from an EMBL/GenBank/DDBJ whole genome shotgun (WGS) entry which is preliminary data.</text>
</comment>
<dbReference type="Pfam" id="PF04247">
    <property type="entry name" value="SirB"/>
    <property type="match status" value="1"/>
</dbReference>
<gene>
    <name evidence="2" type="ORF">MED92_00090</name>
</gene>
<dbReference type="OrthoDB" id="5588650at2"/>
<proteinExistence type="predicted"/>
<dbReference type="Proteomes" id="UP000002171">
    <property type="component" value="Unassembled WGS sequence"/>
</dbReference>
<dbReference type="AlphaFoldDB" id="A0A7U8C3D4"/>
<dbReference type="PIRSF" id="PIRSF005610">
    <property type="entry name" value="SirB"/>
    <property type="match status" value="1"/>
</dbReference>